<dbReference type="InterPro" id="IPR016166">
    <property type="entry name" value="FAD-bd_PCMH"/>
</dbReference>
<evidence type="ECO:0000259" key="6">
    <source>
        <dbReference type="PROSITE" id="PS51387"/>
    </source>
</evidence>
<evidence type="ECO:0000256" key="3">
    <source>
        <dbReference type="ARBA" id="ARBA00022630"/>
    </source>
</evidence>
<name>A0A9K3LTJ8_9STRA</name>
<dbReference type="AlphaFoldDB" id="A0A9K3LTJ8"/>
<dbReference type="PROSITE" id="PS51387">
    <property type="entry name" value="FAD_PCMH"/>
    <property type="match status" value="1"/>
</dbReference>
<gene>
    <name evidence="7" type="ORF">IV203_031043</name>
</gene>
<dbReference type="PANTHER" id="PTHR43716">
    <property type="entry name" value="D-2-HYDROXYGLUTARATE DEHYDROGENASE, MITOCHONDRIAL"/>
    <property type="match status" value="1"/>
</dbReference>
<keyword evidence="4" id="KW-0274">FAD</keyword>
<dbReference type="GO" id="GO:0005739">
    <property type="term" value="C:mitochondrion"/>
    <property type="evidence" value="ECO:0007669"/>
    <property type="project" value="TreeGrafter"/>
</dbReference>
<keyword evidence="5" id="KW-0560">Oxidoreductase</keyword>
<evidence type="ECO:0000313" key="7">
    <source>
        <dbReference type="EMBL" id="KAG7368300.1"/>
    </source>
</evidence>
<dbReference type="GO" id="GO:0016491">
    <property type="term" value="F:oxidoreductase activity"/>
    <property type="evidence" value="ECO:0007669"/>
    <property type="project" value="UniProtKB-KW"/>
</dbReference>
<dbReference type="FunFam" id="3.30.70.2190:FF:000001">
    <property type="entry name" value="D-2-hydroxyglutarate dehydrogenase mitochondrial"/>
    <property type="match status" value="1"/>
</dbReference>
<evidence type="ECO:0000256" key="2">
    <source>
        <dbReference type="ARBA" id="ARBA00008000"/>
    </source>
</evidence>
<dbReference type="GO" id="GO:0071949">
    <property type="term" value="F:FAD binding"/>
    <property type="evidence" value="ECO:0007669"/>
    <property type="project" value="InterPro"/>
</dbReference>
<evidence type="ECO:0000313" key="8">
    <source>
        <dbReference type="Proteomes" id="UP000693970"/>
    </source>
</evidence>
<organism evidence="7 8">
    <name type="scientific">Nitzschia inconspicua</name>
    <dbReference type="NCBI Taxonomy" id="303405"/>
    <lineage>
        <taxon>Eukaryota</taxon>
        <taxon>Sar</taxon>
        <taxon>Stramenopiles</taxon>
        <taxon>Ochrophyta</taxon>
        <taxon>Bacillariophyta</taxon>
        <taxon>Bacillariophyceae</taxon>
        <taxon>Bacillariophycidae</taxon>
        <taxon>Bacillariales</taxon>
        <taxon>Bacillariaceae</taxon>
        <taxon>Nitzschia</taxon>
    </lineage>
</organism>
<keyword evidence="8" id="KW-1185">Reference proteome</keyword>
<evidence type="ECO:0000256" key="1">
    <source>
        <dbReference type="ARBA" id="ARBA00001974"/>
    </source>
</evidence>
<dbReference type="Proteomes" id="UP000693970">
    <property type="component" value="Unassembled WGS sequence"/>
</dbReference>
<dbReference type="InterPro" id="IPR006094">
    <property type="entry name" value="Oxid_FAD_bind_N"/>
</dbReference>
<evidence type="ECO:0000256" key="4">
    <source>
        <dbReference type="ARBA" id="ARBA00022827"/>
    </source>
</evidence>
<dbReference type="Pfam" id="PF02913">
    <property type="entry name" value="FAD-oxidase_C"/>
    <property type="match status" value="1"/>
</dbReference>
<dbReference type="PANTHER" id="PTHR43716:SF1">
    <property type="entry name" value="D-2-HYDROXYGLUTARATE DEHYDROGENASE, MITOCHONDRIAL"/>
    <property type="match status" value="1"/>
</dbReference>
<comment type="similarity">
    <text evidence="2">Belongs to the FAD-binding oxidoreductase/transferase type 4 family.</text>
</comment>
<dbReference type="InterPro" id="IPR051264">
    <property type="entry name" value="FAD-oxidored/transferase_4"/>
</dbReference>
<reference evidence="7" key="1">
    <citation type="journal article" date="2021" name="Sci. Rep.">
        <title>Diploid genomic architecture of Nitzschia inconspicua, an elite biomass production diatom.</title>
        <authorList>
            <person name="Oliver A."/>
            <person name="Podell S."/>
            <person name="Pinowska A."/>
            <person name="Traller J.C."/>
            <person name="Smith S.R."/>
            <person name="McClure R."/>
            <person name="Beliaev A."/>
            <person name="Bohutskyi P."/>
            <person name="Hill E.A."/>
            <person name="Rabines A."/>
            <person name="Zheng H."/>
            <person name="Allen L.Z."/>
            <person name="Kuo A."/>
            <person name="Grigoriev I.V."/>
            <person name="Allen A.E."/>
            <person name="Hazlebeck D."/>
            <person name="Allen E.E."/>
        </authorList>
    </citation>
    <scope>NUCLEOTIDE SEQUENCE</scope>
    <source>
        <strain evidence="7">Hildebrandi</strain>
    </source>
</reference>
<comment type="cofactor">
    <cofactor evidence="1">
        <name>FAD</name>
        <dbReference type="ChEBI" id="CHEBI:57692"/>
    </cofactor>
</comment>
<dbReference type="EMBL" id="JAGRRH010000006">
    <property type="protein sequence ID" value="KAG7368300.1"/>
    <property type="molecule type" value="Genomic_DNA"/>
</dbReference>
<comment type="caution">
    <text evidence="7">The sequence shown here is derived from an EMBL/GenBank/DDBJ whole genome shotgun (WGS) entry which is preliminary data.</text>
</comment>
<evidence type="ECO:0000256" key="5">
    <source>
        <dbReference type="ARBA" id="ARBA00023002"/>
    </source>
</evidence>
<dbReference type="Pfam" id="PF01565">
    <property type="entry name" value="FAD_binding_4"/>
    <property type="match status" value="1"/>
</dbReference>
<sequence length="550" mass="60982">MRRVMTTQTLCPIVTRPSLFGRSSFKRPISSTVVSNNSELGSPTANDARQLLLRMNSRPGSVLTTLMQDNGTTTITTTTTTSRSLDKYNIDWTKMYRGQSSLVVRPNSTQEVAAILRYCYEHRLPVVPQGGNTGLVGGSVPMAREIVVSLEKMNTIHNLHDNILQADAGCILQDLQDYAFQHRCLVPVDLGAKGTCQIGGNMSTNAGGVYYYRYRSLHANCLGLEVVDGTGQILNLSYSPRPHLKDNTGYDLKHLFIGAEGTLGIITKVALWCPPLPTSVGAVWVTCSSLQDVLGILALAKTQYMTEILAAFEYMDHKILRLVQATHATSVKLPVDIDCEGNHRGCDHAKYSILIETHGSDEAHDQNKLSAFLEHIMERNLVVDGVVAQNVGQVEEFWKVRDICNPSAAATGYVYKYDVSLPVDDFDNFIAEIKSKLNSLPLITQYPADDLQCVNWGHIIDGNLHCNIVSVGKFDRDPLLMEYVEKCILQAVTKRNGSISAEHGLGQYKNKYMNQIKDHATLQTMRRMKKLFDPAGIMNPGKYLPNVKEN</sequence>
<reference evidence="7" key="2">
    <citation type="submission" date="2021-04" db="EMBL/GenBank/DDBJ databases">
        <authorList>
            <person name="Podell S."/>
        </authorList>
    </citation>
    <scope>NUCLEOTIDE SEQUENCE</scope>
    <source>
        <strain evidence="7">Hildebrandi</strain>
    </source>
</reference>
<feature type="domain" description="FAD-binding PCMH-type" evidence="6">
    <location>
        <begin position="96"/>
        <end position="276"/>
    </location>
</feature>
<dbReference type="OrthoDB" id="5332616at2759"/>
<protein>
    <submittedName>
        <fullName evidence="7">D-2-hydroxyacid dehydrogenase</fullName>
    </submittedName>
</protein>
<dbReference type="FunFam" id="1.10.45.10:FF:000001">
    <property type="entry name" value="D-lactate dehydrogenase mitochondrial"/>
    <property type="match status" value="1"/>
</dbReference>
<proteinExistence type="inferred from homology"/>
<dbReference type="FunFam" id="3.30.43.10:FF:000011">
    <property type="entry name" value="D-lactate dehydrogenase (Cytochrome)"/>
    <property type="match status" value="1"/>
</dbReference>
<accession>A0A9K3LTJ8</accession>
<keyword evidence="3" id="KW-0285">Flavoprotein</keyword>
<dbReference type="InterPro" id="IPR004113">
    <property type="entry name" value="FAD-bd_oxidored_4_C"/>
</dbReference>